<dbReference type="Pfam" id="PF06108">
    <property type="entry name" value="DUF952"/>
    <property type="match status" value="1"/>
</dbReference>
<dbReference type="PANTHER" id="PTHR34129">
    <property type="entry name" value="BLR1139 PROTEIN"/>
    <property type="match status" value="1"/>
</dbReference>
<dbReference type="Gene3D" id="3.20.170.20">
    <property type="entry name" value="Protein of unknown function DUF952"/>
    <property type="match status" value="1"/>
</dbReference>
<comment type="caution">
    <text evidence="1">The sequence shown here is derived from an EMBL/GenBank/DDBJ whole genome shotgun (WGS) entry which is preliminary data.</text>
</comment>
<dbReference type="SUPFAM" id="SSF56399">
    <property type="entry name" value="ADP-ribosylation"/>
    <property type="match status" value="1"/>
</dbReference>
<name>A0ABT9VXL2_9BACI</name>
<dbReference type="Proteomes" id="UP001235840">
    <property type="component" value="Unassembled WGS sequence"/>
</dbReference>
<keyword evidence="2" id="KW-1185">Reference proteome</keyword>
<evidence type="ECO:0000313" key="2">
    <source>
        <dbReference type="Proteomes" id="UP001235840"/>
    </source>
</evidence>
<protein>
    <submittedName>
        <fullName evidence="1">Uncharacterized protein (DUF952 family)</fullName>
    </submittedName>
</protein>
<accession>A0ABT9VXL2</accession>
<evidence type="ECO:0000313" key="1">
    <source>
        <dbReference type="EMBL" id="MDQ0165728.1"/>
    </source>
</evidence>
<proteinExistence type="predicted"/>
<dbReference type="PANTHER" id="PTHR34129:SF1">
    <property type="entry name" value="DUF952 DOMAIN-CONTAINING PROTEIN"/>
    <property type="match status" value="1"/>
</dbReference>
<reference evidence="1 2" key="1">
    <citation type="submission" date="2023-07" db="EMBL/GenBank/DDBJ databases">
        <title>Genomic Encyclopedia of Type Strains, Phase IV (KMG-IV): sequencing the most valuable type-strain genomes for metagenomic binning, comparative biology and taxonomic classification.</title>
        <authorList>
            <person name="Goeker M."/>
        </authorList>
    </citation>
    <scope>NUCLEOTIDE SEQUENCE [LARGE SCALE GENOMIC DNA]</scope>
    <source>
        <strain evidence="1 2">DSM 12751</strain>
    </source>
</reference>
<organism evidence="1 2">
    <name type="scientific">Caldalkalibacillus horti</name>
    <dbReference type="NCBI Taxonomy" id="77523"/>
    <lineage>
        <taxon>Bacteria</taxon>
        <taxon>Bacillati</taxon>
        <taxon>Bacillota</taxon>
        <taxon>Bacilli</taxon>
        <taxon>Bacillales</taxon>
        <taxon>Bacillaceae</taxon>
        <taxon>Caldalkalibacillus</taxon>
    </lineage>
</organism>
<sequence length="132" mass="15485">MKSNNERGYLTRRDGKKNMITHITTKEKWEQAKVKGYYDHESIEEEGFIHCSSIEQVVKVANNIYKGESELLLLLIQESIVKPKVIWEDLYDLNELYPHIYGVLNIEAVMRTYEFNLMEDGSFQLPLDLQGK</sequence>
<gene>
    <name evidence="1" type="ORF">J2S11_001629</name>
</gene>
<dbReference type="EMBL" id="JAUSTY010000005">
    <property type="protein sequence ID" value="MDQ0165728.1"/>
    <property type="molecule type" value="Genomic_DNA"/>
</dbReference>
<dbReference type="InterPro" id="IPR009297">
    <property type="entry name" value="DUF952"/>
</dbReference>